<name>A0ABP1DZH4_9APHY</name>
<feature type="compositionally biased region" description="Low complexity" evidence="1">
    <location>
        <begin position="458"/>
        <end position="468"/>
    </location>
</feature>
<dbReference type="InterPro" id="IPR011009">
    <property type="entry name" value="Kinase-like_dom_sf"/>
</dbReference>
<feature type="compositionally biased region" description="Basic and acidic residues" evidence="1">
    <location>
        <begin position="601"/>
        <end position="625"/>
    </location>
</feature>
<sequence length="1292" mass="143291">MIPPQPPQDATDIFSITDQVLADRLHFIEEIGFGNWGSVWLCRPKPDPSSSTDLPNATNDSRIAVKLVHRSKTSTTAARVRSLWNEMKVVRSFKHEPHPSIIPFYSFIITPSYALITMAYHPKLVPVEVSEHHAKEWFRSLLSGIEFLHKRGVVHNDIKPANILLSAENVPVLVDFGFAERYDMSVSTAFHSNLSYGTPEYLSPERARGLQHDTRKSDVWSLGVTFFEILIGRTPFEYEEGEQFSSKEDLEKYWARTMRGKWVGTYKMSKHIEKLLKRMILPNADLRCTATQAIEDAYWTSPPPPPPRSHAHKKSASVSQVLSTSLTANINPDVSMLLDTIPPWNGRPANSSINASDKENKQDVHGHKRTKSKIPVMVDKENGPPGLIIGQGRTKGKESKSKHVRSQSQPKLQLADNVKATSKSRKHIVLPSLLATLSPIKHSPPPSNTFSSPPQPPNNENLSSSLSQAVNTSDINSTRSKPNHSRGASMNVKPSRKPLGPRQPTPPGSPRNTATSKESKDALAWLNFNSISHADLSSSLRIDGGKNEDSAEKSGTARSRDSAKDKDKETGSKRRRSNMFMDLAGSARNVDLSAHTLPPVPKKENARKEKSARVREINLSQDKENSPSPVGAHVFSSKAGPSANVANSNGDKKGSVRDRMREWERDRERLREMQRLEERLREAEEERNDQAERERLEAEQLQREIEAIEREQREREERERQEREEQEAREAERKRKEDEMMQEIELARAREAERVRASISERPSGIPRLAVQVNVSGFKDIELPSVPPTPAPEIGYSGPHTLSPVIEESFDSRFLDVYPRSGNESGLSVLKSSLNNALDKTVRLYKSSTHALSRSTNALDVSGSVFIEAEGNSRQSASASESLSWEGDVSRESRSSLPVVRQVARTEQVAAENQLDRMTLWIKSVEKVVEDARQTFAASAPGSHLLPPLPVAPVSRNPRPDSQNLNKSQRSSRVPRKILAANQIFVNEFESGEVSPSFTSDYFSSAPPSAALNGTFAINETLPTIPSEMNSPAPICETPATPPRTRARRATVVTKSPEVKANRPSLEIEIGDSPSKRKEKSKSQNDLCRPITPIAKLEFEIERFAAGLSQPAPTHRLSAIVDKKVFIADRSATNLGITDSPERPIKRKHDDLTASPLHVDPYPPRPQSTNLDLALDTPAKKHIEGVYDRFLMSTTGVKRNGKGYQSDNVGPVGNIAQPKCASQRKKENFFLSTRKPMPPPVSSEDLHKSTSVDEFGALSSSACVTGSSGKADGAHSVSIVRRALRTIVNGKR</sequence>
<dbReference type="CDD" id="cd00180">
    <property type="entry name" value="PKc"/>
    <property type="match status" value="1"/>
</dbReference>
<feature type="compositionally biased region" description="Pro residues" evidence="1">
    <location>
        <begin position="442"/>
        <end position="457"/>
    </location>
</feature>
<dbReference type="InterPro" id="IPR000719">
    <property type="entry name" value="Prot_kinase_dom"/>
</dbReference>
<dbReference type="EMBL" id="OZ037950">
    <property type="protein sequence ID" value="CAL1712478.1"/>
    <property type="molecule type" value="Genomic_DNA"/>
</dbReference>
<dbReference type="InterPro" id="IPR008271">
    <property type="entry name" value="Ser/Thr_kinase_AS"/>
</dbReference>
<gene>
    <name evidence="3" type="ORF">GFSPODELE1_LOCUS8842</name>
</gene>
<dbReference type="SUPFAM" id="SSF56112">
    <property type="entry name" value="Protein kinase-like (PK-like)"/>
    <property type="match status" value="1"/>
</dbReference>
<evidence type="ECO:0000313" key="4">
    <source>
        <dbReference type="Proteomes" id="UP001497453"/>
    </source>
</evidence>
<dbReference type="Proteomes" id="UP001497453">
    <property type="component" value="Chromosome 7"/>
</dbReference>
<dbReference type="InterPro" id="IPR045269">
    <property type="entry name" value="Atg1-like"/>
</dbReference>
<evidence type="ECO:0000259" key="2">
    <source>
        <dbReference type="PROSITE" id="PS50011"/>
    </source>
</evidence>
<feature type="region of interest" description="Disordered" evidence="1">
    <location>
        <begin position="539"/>
        <end position="738"/>
    </location>
</feature>
<accession>A0ABP1DZH4</accession>
<feature type="compositionally biased region" description="Polar residues" evidence="1">
    <location>
        <begin position="469"/>
        <end position="480"/>
    </location>
</feature>
<feature type="compositionally biased region" description="Basic and acidic residues" evidence="1">
    <location>
        <begin position="558"/>
        <end position="572"/>
    </location>
</feature>
<dbReference type="PROSITE" id="PS50011">
    <property type="entry name" value="PROTEIN_KINASE_DOM"/>
    <property type="match status" value="1"/>
</dbReference>
<dbReference type="PANTHER" id="PTHR24348">
    <property type="entry name" value="SERINE/THREONINE-PROTEIN KINASE UNC-51-RELATED"/>
    <property type="match status" value="1"/>
</dbReference>
<feature type="compositionally biased region" description="Basic and acidic residues" evidence="1">
    <location>
        <begin position="543"/>
        <end position="552"/>
    </location>
</feature>
<feature type="region of interest" description="Disordered" evidence="1">
    <location>
        <begin position="1028"/>
        <end position="1087"/>
    </location>
</feature>
<protein>
    <recommendedName>
        <fullName evidence="2">Protein kinase domain-containing protein</fullName>
    </recommendedName>
</protein>
<dbReference type="Gene3D" id="1.10.510.10">
    <property type="entry name" value="Transferase(Phosphotransferase) domain 1"/>
    <property type="match status" value="1"/>
</dbReference>
<dbReference type="PROSITE" id="PS00108">
    <property type="entry name" value="PROTEIN_KINASE_ST"/>
    <property type="match status" value="1"/>
</dbReference>
<dbReference type="Pfam" id="PF00069">
    <property type="entry name" value="Pkinase"/>
    <property type="match status" value="1"/>
</dbReference>
<feature type="region of interest" description="Disordered" evidence="1">
    <location>
        <begin position="939"/>
        <end position="973"/>
    </location>
</feature>
<feature type="compositionally biased region" description="Basic and acidic residues" evidence="1">
    <location>
        <begin position="650"/>
        <end position="738"/>
    </location>
</feature>
<dbReference type="SMART" id="SM00220">
    <property type="entry name" value="S_TKc"/>
    <property type="match status" value="1"/>
</dbReference>
<feature type="domain" description="Protein kinase" evidence="2">
    <location>
        <begin position="25"/>
        <end position="299"/>
    </location>
</feature>
<feature type="compositionally biased region" description="Polar residues" evidence="1">
    <location>
        <begin position="960"/>
        <end position="972"/>
    </location>
</feature>
<reference evidence="4" key="1">
    <citation type="submission" date="2024-04" db="EMBL/GenBank/DDBJ databases">
        <authorList>
            <person name="Shaw F."/>
            <person name="Minotto A."/>
        </authorList>
    </citation>
    <scope>NUCLEOTIDE SEQUENCE [LARGE SCALE GENOMIC DNA]</scope>
</reference>
<keyword evidence="4" id="KW-1185">Reference proteome</keyword>
<feature type="compositionally biased region" description="Basic and acidic residues" evidence="1">
    <location>
        <begin position="356"/>
        <end position="365"/>
    </location>
</feature>
<organism evidence="3 4">
    <name type="scientific">Somion occarium</name>
    <dbReference type="NCBI Taxonomy" id="3059160"/>
    <lineage>
        <taxon>Eukaryota</taxon>
        <taxon>Fungi</taxon>
        <taxon>Dikarya</taxon>
        <taxon>Basidiomycota</taxon>
        <taxon>Agaricomycotina</taxon>
        <taxon>Agaricomycetes</taxon>
        <taxon>Polyporales</taxon>
        <taxon>Cerrenaceae</taxon>
        <taxon>Somion</taxon>
    </lineage>
</organism>
<feature type="region of interest" description="Disordered" evidence="1">
    <location>
        <begin position="297"/>
        <end position="318"/>
    </location>
</feature>
<feature type="region of interest" description="Disordered" evidence="1">
    <location>
        <begin position="438"/>
        <end position="519"/>
    </location>
</feature>
<feature type="region of interest" description="Disordered" evidence="1">
    <location>
        <begin position="341"/>
        <end position="424"/>
    </location>
</feature>
<evidence type="ECO:0000313" key="3">
    <source>
        <dbReference type="EMBL" id="CAL1712478.1"/>
    </source>
</evidence>
<evidence type="ECO:0000256" key="1">
    <source>
        <dbReference type="SAM" id="MobiDB-lite"/>
    </source>
</evidence>
<dbReference type="PANTHER" id="PTHR24348:SF68">
    <property type="entry name" value="SERINE_THREONINE-PROTEIN KINASE ATG1C"/>
    <property type="match status" value="1"/>
</dbReference>
<proteinExistence type="predicted"/>